<sequence>WGTHPDGSRMSDNSAQDLQQTRGNESYISART</sequence>
<comment type="caution">
    <text evidence="2">The sequence shown here is derived from an EMBL/GenBank/DDBJ whole genome shotgun (WGS) entry which is preliminary data.</text>
</comment>
<proteinExistence type="predicted"/>
<protein>
    <submittedName>
        <fullName evidence="2">Uncharacterized protein</fullName>
    </submittedName>
</protein>
<reference evidence="2" key="1">
    <citation type="journal article" date="2014" name="Front. Microbiol.">
        <title>High frequency of phylogenetically diverse reductive dehalogenase-homologous genes in deep subseafloor sedimentary metagenomes.</title>
        <authorList>
            <person name="Kawai M."/>
            <person name="Futagami T."/>
            <person name="Toyoda A."/>
            <person name="Takaki Y."/>
            <person name="Nishi S."/>
            <person name="Hori S."/>
            <person name="Arai W."/>
            <person name="Tsubouchi T."/>
            <person name="Morono Y."/>
            <person name="Uchiyama I."/>
            <person name="Ito T."/>
            <person name="Fujiyama A."/>
            <person name="Inagaki F."/>
            <person name="Takami H."/>
        </authorList>
    </citation>
    <scope>NUCLEOTIDE SEQUENCE</scope>
    <source>
        <strain evidence="2">Expedition CK06-06</strain>
    </source>
</reference>
<feature type="compositionally biased region" description="Polar residues" evidence="1">
    <location>
        <begin position="10"/>
        <end position="32"/>
    </location>
</feature>
<dbReference type="EMBL" id="BARU01016303">
    <property type="protein sequence ID" value="GAH60162.1"/>
    <property type="molecule type" value="Genomic_DNA"/>
</dbReference>
<name>X1GSL1_9ZZZZ</name>
<evidence type="ECO:0000313" key="2">
    <source>
        <dbReference type="EMBL" id="GAH60162.1"/>
    </source>
</evidence>
<organism evidence="2">
    <name type="scientific">marine sediment metagenome</name>
    <dbReference type="NCBI Taxonomy" id="412755"/>
    <lineage>
        <taxon>unclassified sequences</taxon>
        <taxon>metagenomes</taxon>
        <taxon>ecological metagenomes</taxon>
    </lineage>
</organism>
<evidence type="ECO:0000256" key="1">
    <source>
        <dbReference type="SAM" id="MobiDB-lite"/>
    </source>
</evidence>
<feature type="non-terminal residue" evidence="2">
    <location>
        <position position="1"/>
    </location>
</feature>
<dbReference type="AlphaFoldDB" id="X1GSL1"/>
<feature type="non-terminal residue" evidence="2">
    <location>
        <position position="32"/>
    </location>
</feature>
<feature type="region of interest" description="Disordered" evidence="1">
    <location>
        <begin position="1"/>
        <end position="32"/>
    </location>
</feature>
<accession>X1GSL1</accession>
<gene>
    <name evidence="2" type="ORF">S03H2_27299</name>
</gene>